<keyword evidence="4" id="KW-0732">Signal</keyword>
<keyword evidence="3" id="KW-1133">Transmembrane helix</keyword>
<gene>
    <name evidence="5" type="ORF">AK88_05387</name>
</gene>
<feature type="coiled-coil region" evidence="1">
    <location>
        <begin position="180"/>
        <end position="207"/>
    </location>
</feature>
<evidence type="ECO:0000256" key="1">
    <source>
        <dbReference type="SAM" id="Coils"/>
    </source>
</evidence>
<feature type="compositionally biased region" description="Low complexity" evidence="2">
    <location>
        <begin position="404"/>
        <end position="413"/>
    </location>
</feature>
<dbReference type="RefSeq" id="XP_012338412.1">
    <property type="nucleotide sequence ID" value="XM_012482989.1"/>
</dbReference>
<sequence>MGTVDLANALVKWVLAAGISTQEDYEDMVWNKTKDVMHEFVDYMDGDHIILYAANCDNKGWERPDDPTPGHFYVPRTVGHKIVCVLMVGALFFMNGWTITQKTRSTEDETSERIREHLLCAIVHMFSEVLNESVCPSMWGTYYAWKIMEKMETGAGGVSGGLIKQRKCGQDLFAHLKTTKLNLNADVKKWLREHSKLQEAIQKIQGKALCTEQWKDDWNLDDILGNGHVPHAEGSQIVQIVHELKAGLGEVFKGIKQQVEQGIEQREQAKKKNLAKDDQNGEAATTATVPAATTGSTAEEAKKKQTEGSDSRKEKDKASPQEPQGGGTQTTQTSTTPSPGSTGTGSPGKTQAQPTGGVGEGRADHGVPDTSGGKSQASSPPGQASQPQAPASPVLPARPPQPEATPGAGAAGPVPQPPPAAPPSHSETQSPKGPTSGPETTPAKGSGEKDDTRKESGTRTEETVRAIDDLELGPGTLTTTIISIPYDPAPAPDIFRFPELKEDVSGDKDQAPQPAQAPTNEPSQTTTETGQDETTKEDGKDTLVSGTPQKDIPKVTEAVVSSPPNPQQEDGAASIPGPRPASGAEGNIVIDGGNDDPPPLNPPKHQQPKPNPNPEQTGRIGTGGDPGQAGKDGKSGEDGDPGNKAADQDEFSVTTSLWGIGRPAAGSGGGTAGSGDGAGKAACGEPQKGSTTGPSESNVPTFDIGQIIPAVADSPGGGFVPPILTDGSSSSSGGNQGPGEVTPDVPELTAAVLTATTPILLFVASVIVAVLGYSLWKPLNANPLKSVPLNPKPNPRTLNL</sequence>
<keyword evidence="6" id="KW-1185">Reference proteome</keyword>
<evidence type="ECO:0000256" key="4">
    <source>
        <dbReference type="SAM" id="SignalP"/>
    </source>
</evidence>
<feature type="compositionally biased region" description="Low complexity" evidence="2">
    <location>
        <begin position="375"/>
        <end position="392"/>
    </location>
</feature>
<feature type="region of interest" description="Disordered" evidence="2">
    <location>
        <begin position="268"/>
        <end position="701"/>
    </location>
</feature>
<feature type="compositionally biased region" description="Polar residues" evidence="2">
    <location>
        <begin position="688"/>
        <end position="700"/>
    </location>
</feature>
<feature type="compositionally biased region" description="Basic and acidic residues" evidence="2">
    <location>
        <begin position="299"/>
        <end position="319"/>
    </location>
</feature>
<dbReference type="VEuPathDB" id="PlasmoDB:AK88_05387"/>
<name>A0A0D9QDQ8_PLAFR</name>
<feature type="compositionally biased region" description="Basic and acidic residues" evidence="2">
    <location>
        <begin position="446"/>
        <end position="468"/>
    </location>
</feature>
<feature type="region of interest" description="Disordered" evidence="2">
    <location>
        <begin position="716"/>
        <end position="743"/>
    </location>
</feature>
<feature type="compositionally biased region" description="Gly residues" evidence="2">
    <location>
        <begin position="666"/>
        <end position="678"/>
    </location>
</feature>
<dbReference type="Proteomes" id="UP000054561">
    <property type="component" value="Unassembled WGS sequence"/>
</dbReference>
<evidence type="ECO:0000313" key="5">
    <source>
        <dbReference type="EMBL" id="KJP84977.1"/>
    </source>
</evidence>
<evidence type="ECO:0000256" key="2">
    <source>
        <dbReference type="SAM" id="MobiDB-lite"/>
    </source>
</evidence>
<dbReference type="AlphaFoldDB" id="A0A0D9QDQ8"/>
<evidence type="ECO:0000313" key="6">
    <source>
        <dbReference type="Proteomes" id="UP000054561"/>
    </source>
</evidence>
<evidence type="ECO:0008006" key="7">
    <source>
        <dbReference type="Google" id="ProtNLM"/>
    </source>
</evidence>
<dbReference type="GeneID" id="24270701"/>
<feature type="chain" id="PRO_5002343379" description="Schizont-infected cell agglutination extracellular alpha domain-containing protein" evidence="4">
    <location>
        <begin position="17"/>
        <end position="800"/>
    </location>
</feature>
<keyword evidence="1" id="KW-0175">Coiled coil</keyword>
<keyword evidence="3" id="KW-0472">Membrane</keyword>
<proteinExistence type="predicted"/>
<feature type="compositionally biased region" description="Polar residues" evidence="2">
    <location>
        <begin position="425"/>
        <end position="439"/>
    </location>
</feature>
<dbReference type="OMA" id="ALCTEQW"/>
<evidence type="ECO:0000256" key="3">
    <source>
        <dbReference type="SAM" id="Phobius"/>
    </source>
</evidence>
<feature type="transmembrane region" description="Helical" evidence="3">
    <location>
        <begin position="759"/>
        <end position="776"/>
    </location>
</feature>
<keyword evidence="3" id="KW-0812">Transmembrane</keyword>
<reference evidence="5 6" key="1">
    <citation type="submission" date="2014-03" db="EMBL/GenBank/DDBJ databases">
        <title>The Genome Sequence of Plasmodium fragile nilgiri.</title>
        <authorList>
            <consortium name="The Broad Institute Genomics Platform"/>
            <consortium name="The Broad Institute Genome Sequencing Center for Infectious Disease"/>
            <person name="Neafsey D."/>
            <person name="Duraisingh M."/>
            <person name="Young S.K."/>
            <person name="Zeng Q."/>
            <person name="Gargeya S."/>
            <person name="Abouelleil A."/>
            <person name="Alvarado L."/>
            <person name="Chapman S.B."/>
            <person name="Gainer-Dewar J."/>
            <person name="Goldberg J."/>
            <person name="Griggs A."/>
            <person name="Gujja S."/>
            <person name="Hansen M."/>
            <person name="Howarth C."/>
            <person name="Imamovic A."/>
            <person name="Larimer J."/>
            <person name="Pearson M."/>
            <person name="Poon T.W."/>
            <person name="Priest M."/>
            <person name="Roberts A."/>
            <person name="Saif S."/>
            <person name="Shea T."/>
            <person name="Sykes S."/>
            <person name="Wortman J."/>
            <person name="Nusbaum C."/>
            <person name="Birren B."/>
        </authorList>
    </citation>
    <scope>NUCLEOTIDE SEQUENCE [LARGE SCALE GENOMIC DNA]</scope>
    <source>
        <strain evidence="6">nilgiri</strain>
    </source>
</reference>
<accession>A0A0D9QDQ8</accession>
<feature type="compositionally biased region" description="Basic and acidic residues" evidence="2">
    <location>
        <begin position="496"/>
        <end position="510"/>
    </location>
</feature>
<dbReference type="EMBL" id="KQ001766">
    <property type="protein sequence ID" value="KJP84977.1"/>
    <property type="molecule type" value="Genomic_DNA"/>
</dbReference>
<feature type="compositionally biased region" description="Basic and acidic residues" evidence="2">
    <location>
        <begin position="268"/>
        <end position="279"/>
    </location>
</feature>
<feature type="signal peptide" evidence="4">
    <location>
        <begin position="1"/>
        <end position="16"/>
    </location>
</feature>
<protein>
    <recommendedName>
        <fullName evidence="7">Schizont-infected cell agglutination extracellular alpha domain-containing protein</fullName>
    </recommendedName>
</protein>
<organism evidence="5 6">
    <name type="scientific">Plasmodium fragile</name>
    <dbReference type="NCBI Taxonomy" id="5857"/>
    <lineage>
        <taxon>Eukaryota</taxon>
        <taxon>Sar</taxon>
        <taxon>Alveolata</taxon>
        <taxon>Apicomplexa</taxon>
        <taxon>Aconoidasida</taxon>
        <taxon>Haemosporida</taxon>
        <taxon>Plasmodiidae</taxon>
        <taxon>Plasmodium</taxon>
        <taxon>Plasmodium (Plasmodium)</taxon>
    </lineage>
</organism>
<feature type="compositionally biased region" description="Low complexity" evidence="2">
    <location>
        <begin position="329"/>
        <end position="341"/>
    </location>
</feature>
<feature type="compositionally biased region" description="Low complexity" evidence="2">
    <location>
        <begin position="283"/>
        <end position="298"/>
    </location>
</feature>